<protein>
    <submittedName>
        <fullName evidence="1">Uncharacterized protein</fullName>
    </submittedName>
</protein>
<sequence length="15" mass="1690">MSTCSPEFRSFVSVL</sequence>
<dbReference type="EMBL" id="GBRH01160583">
    <property type="protein sequence ID" value="JAE37313.1"/>
    <property type="molecule type" value="Transcribed_RNA"/>
</dbReference>
<proteinExistence type="predicted"/>
<evidence type="ECO:0000313" key="1">
    <source>
        <dbReference type="EMBL" id="JAE37313.1"/>
    </source>
</evidence>
<organism evidence="1">
    <name type="scientific">Arundo donax</name>
    <name type="common">Giant reed</name>
    <name type="synonym">Donax arundinaceus</name>
    <dbReference type="NCBI Taxonomy" id="35708"/>
    <lineage>
        <taxon>Eukaryota</taxon>
        <taxon>Viridiplantae</taxon>
        <taxon>Streptophyta</taxon>
        <taxon>Embryophyta</taxon>
        <taxon>Tracheophyta</taxon>
        <taxon>Spermatophyta</taxon>
        <taxon>Magnoliopsida</taxon>
        <taxon>Liliopsida</taxon>
        <taxon>Poales</taxon>
        <taxon>Poaceae</taxon>
        <taxon>PACMAD clade</taxon>
        <taxon>Arundinoideae</taxon>
        <taxon>Arundineae</taxon>
        <taxon>Arundo</taxon>
    </lineage>
</organism>
<name>A0A0A9HWN0_ARUDO</name>
<reference evidence="1" key="2">
    <citation type="journal article" date="2015" name="Data Brief">
        <title>Shoot transcriptome of the giant reed, Arundo donax.</title>
        <authorList>
            <person name="Barrero R.A."/>
            <person name="Guerrero F.D."/>
            <person name="Moolhuijzen P."/>
            <person name="Goolsby J.A."/>
            <person name="Tidwell J."/>
            <person name="Bellgard S.E."/>
            <person name="Bellgard M.I."/>
        </authorList>
    </citation>
    <scope>NUCLEOTIDE SEQUENCE</scope>
    <source>
        <tissue evidence="1">Shoot tissue taken approximately 20 cm above the soil surface</tissue>
    </source>
</reference>
<accession>A0A0A9HWN0</accession>
<reference evidence="1" key="1">
    <citation type="submission" date="2014-09" db="EMBL/GenBank/DDBJ databases">
        <authorList>
            <person name="Magalhaes I.L.F."/>
            <person name="Oliveira U."/>
            <person name="Santos F.R."/>
            <person name="Vidigal T.H.D.A."/>
            <person name="Brescovit A.D."/>
            <person name="Santos A.J."/>
        </authorList>
    </citation>
    <scope>NUCLEOTIDE SEQUENCE</scope>
    <source>
        <tissue evidence="1">Shoot tissue taken approximately 20 cm above the soil surface</tissue>
    </source>
</reference>